<dbReference type="eggNOG" id="KOG2177">
    <property type="taxonomic scope" value="Eukaryota"/>
</dbReference>
<accession>L5LY23</accession>
<evidence type="ECO:0000256" key="11">
    <source>
        <dbReference type="ARBA" id="ARBA00022786"/>
    </source>
</evidence>
<feature type="domain" description="B30.2/SPRY" evidence="16">
    <location>
        <begin position="175"/>
        <end position="365"/>
    </location>
</feature>
<comment type="catalytic activity">
    <reaction evidence="1">
        <text>S-ubiquitinyl-[E2 ubiquitin-conjugating enzyme]-L-cysteine + [acceptor protein]-L-lysine = [E2 ubiquitin-conjugating enzyme]-L-cysteine + N(6)-ubiquitinyl-[acceptor protein]-L-lysine.</text>
        <dbReference type="EC" id="2.3.2.27"/>
    </reaction>
</comment>
<gene>
    <name evidence="17" type="ORF">MDA_GLEAN10011343</name>
</gene>
<keyword evidence="18" id="KW-1185">Reference proteome</keyword>
<dbReference type="EMBL" id="KB106579">
    <property type="protein sequence ID" value="ELK30957.1"/>
    <property type="molecule type" value="Genomic_DNA"/>
</dbReference>
<dbReference type="SUPFAM" id="SSF49899">
    <property type="entry name" value="Concanavalin A-like lectins/glucanases"/>
    <property type="match status" value="1"/>
</dbReference>
<keyword evidence="6" id="KW-0963">Cytoplasm</keyword>
<proteinExistence type="predicted"/>
<evidence type="ECO:0000256" key="9">
    <source>
        <dbReference type="ARBA" id="ARBA00022723"/>
    </source>
</evidence>
<evidence type="ECO:0000256" key="5">
    <source>
        <dbReference type="ARBA" id="ARBA00012483"/>
    </source>
</evidence>
<reference evidence="18" key="1">
    <citation type="journal article" date="2013" name="Science">
        <title>Comparative analysis of bat genomes provides insight into the evolution of flight and immunity.</title>
        <authorList>
            <person name="Zhang G."/>
            <person name="Cowled C."/>
            <person name="Shi Z."/>
            <person name="Huang Z."/>
            <person name="Bishop-Lilly K.A."/>
            <person name="Fang X."/>
            <person name="Wynne J.W."/>
            <person name="Xiong Z."/>
            <person name="Baker M.L."/>
            <person name="Zhao W."/>
            <person name="Tachedjian M."/>
            <person name="Zhu Y."/>
            <person name="Zhou P."/>
            <person name="Jiang X."/>
            <person name="Ng J."/>
            <person name="Yang L."/>
            <person name="Wu L."/>
            <person name="Xiao J."/>
            <person name="Feng Y."/>
            <person name="Chen Y."/>
            <person name="Sun X."/>
            <person name="Zhang Y."/>
            <person name="Marsh G.A."/>
            <person name="Crameri G."/>
            <person name="Broder C.C."/>
            <person name="Frey K.G."/>
            <person name="Wang L.F."/>
            <person name="Wang J."/>
        </authorList>
    </citation>
    <scope>NUCLEOTIDE SEQUENCE [LARGE SCALE GENOMIC DNA]</scope>
</reference>
<dbReference type="PANTHER" id="PTHR25465">
    <property type="entry name" value="B-BOX DOMAIN CONTAINING"/>
    <property type="match status" value="1"/>
</dbReference>
<name>L5LY23_MYODS</name>
<keyword evidence="7" id="KW-0597">Phosphoprotein</keyword>
<keyword evidence="8" id="KW-0808">Transferase</keyword>
<dbReference type="GO" id="GO:0061630">
    <property type="term" value="F:ubiquitin protein ligase activity"/>
    <property type="evidence" value="ECO:0007669"/>
    <property type="project" value="UniProtKB-EC"/>
</dbReference>
<dbReference type="InterPro" id="IPR013320">
    <property type="entry name" value="ConA-like_dom_sf"/>
</dbReference>
<dbReference type="AlphaFoldDB" id="L5LY23"/>
<evidence type="ECO:0000256" key="10">
    <source>
        <dbReference type="ARBA" id="ARBA00022771"/>
    </source>
</evidence>
<keyword evidence="13" id="KW-0175">Coiled coil</keyword>
<evidence type="ECO:0000256" key="3">
    <source>
        <dbReference type="ARBA" id="ARBA00004496"/>
    </source>
</evidence>
<keyword evidence="12" id="KW-0862">Zinc</keyword>
<evidence type="ECO:0000313" key="18">
    <source>
        <dbReference type="Proteomes" id="UP000010556"/>
    </source>
</evidence>
<dbReference type="PANTHER" id="PTHR25465:SF21">
    <property type="entry name" value="E3 UBIQUITIN-PROTEIN LIGASE TRIM47"/>
    <property type="match status" value="1"/>
</dbReference>
<dbReference type="Proteomes" id="UP000010556">
    <property type="component" value="Unassembled WGS sequence"/>
</dbReference>
<evidence type="ECO:0000256" key="4">
    <source>
        <dbReference type="ARBA" id="ARBA00004906"/>
    </source>
</evidence>
<evidence type="ECO:0000256" key="15">
    <source>
        <dbReference type="SAM" id="MobiDB-lite"/>
    </source>
</evidence>
<sequence length="372" mass="40715">MPTSPLPCPGAEQPKVLSAVEDRMDELGAGIAQSRRTVALIKSAAVAERERVSQLFAEAAATLQGFQKEVLGFIEEGESAMLSRSWGNLQAFMGMYLAQELLALRLALEEGCGPGPGPPRELGFTKSSQAVKAVREALAAACASQWGQLRGLSGDEDGPHKLGPEADAESQDPDTSSHLDSEVPRDYFLKFAYIVDLDSDTADKFLQLFGTKGVKRVLCPISYPESPTRFTHCEQVLGEGALDRGTYYWEVEIIEGWVSVGVMAEDFSPQEPYDRGRLGRNAHSCCLQWNGRGFSVWFHGQEAPLPHAFSPTVGVCLEYADRALAFYASVLDSHFPGLFRSRLKPAFFLESVDAHLQIGPLKKSCISVLKRR</sequence>
<evidence type="ECO:0000256" key="2">
    <source>
        <dbReference type="ARBA" id="ARBA00004123"/>
    </source>
</evidence>
<dbReference type="PRINTS" id="PR01407">
    <property type="entry name" value="BUTYPHLNCDUF"/>
</dbReference>
<feature type="region of interest" description="Disordered" evidence="15">
    <location>
        <begin position="153"/>
        <end position="181"/>
    </location>
</feature>
<protein>
    <recommendedName>
        <fullName evidence="5">RING-type E3 ubiquitin transferase</fullName>
        <ecNumber evidence="5">2.3.2.27</ecNumber>
    </recommendedName>
</protein>
<organism evidence="17 18">
    <name type="scientific">Myotis davidii</name>
    <name type="common">David's myotis</name>
    <dbReference type="NCBI Taxonomy" id="225400"/>
    <lineage>
        <taxon>Eukaryota</taxon>
        <taxon>Metazoa</taxon>
        <taxon>Chordata</taxon>
        <taxon>Craniata</taxon>
        <taxon>Vertebrata</taxon>
        <taxon>Euteleostomi</taxon>
        <taxon>Mammalia</taxon>
        <taxon>Eutheria</taxon>
        <taxon>Laurasiatheria</taxon>
        <taxon>Chiroptera</taxon>
        <taxon>Yangochiroptera</taxon>
        <taxon>Vespertilionidae</taxon>
        <taxon>Myotis</taxon>
    </lineage>
</organism>
<evidence type="ECO:0000256" key="12">
    <source>
        <dbReference type="ARBA" id="ARBA00022833"/>
    </source>
</evidence>
<dbReference type="InterPro" id="IPR043136">
    <property type="entry name" value="B30.2/SPRY_sf"/>
</dbReference>
<evidence type="ECO:0000259" key="16">
    <source>
        <dbReference type="PROSITE" id="PS50188"/>
    </source>
</evidence>
<evidence type="ECO:0000256" key="13">
    <source>
        <dbReference type="ARBA" id="ARBA00023054"/>
    </source>
</evidence>
<dbReference type="InterPro" id="IPR003879">
    <property type="entry name" value="Butyrophylin_SPRY"/>
</dbReference>
<dbReference type="InterPro" id="IPR051051">
    <property type="entry name" value="E3_ubiq-ligase_TRIM/RNF"/>
</dbReference>
<dbReference type="Gene3D" id="2.60.120.920">
    <property type="match status" value="1"/>
</dbReference>
<dbReference type="EC" id="2.3.2.27" evidence="5"/>
<comment type="pathway">
    <text evidence="4">Protein modification; protein ubiquitination.</text>
</comment>
<dbReference type="InterPro" id="IPR001870">
    <property type="entry name" value="B30.2/SPRY"/>
</dbReference>
<evidence type="ECO:0000313" key="17">
    <source>
        <dbReference type="EMBL" id="ELK30957.1"/>
    </source>
</evidence>
<dbReference type="GO" id="GO:0008270">
    <property type="term" value="F:zinc ion binding"/>
    <property type="evidence" value="ECO:0007669"/>
    <property type="project" value="UniProtKB-KW"/>
</dbReference>
<evidence type="ECO:0000256" key="1">
    <source>
        <dbReference type="ARBA" id="ARBA00000900"/>
    </source>
</evidence>
<dbReference type="Pfam" id="PF00622">
    <property type="entry name" value="SPRY"/>
    <property type="match status" value="1"/>
</dbReference>
<evidence type="ECO:0000256" key="14">
    <source>
        <dbReference type="ARBA" id="ARBA00023242"/>
    </source>
</evidence>
<keyword evidence="9" id="KW-0479">Metal-binding</keyword>
<evidence type="ECO:0000256" key="7">
    <source>
        <dbReference type="ARBA" id="ARBA00022553"/>
    </source>
</evidence>
<evidence type="ECO:0000256" key="6">
    <source>
        <dbReference type="ARBA" id="ARBA00022490"/>
    </source>
</evidence>
<evidence type="ECO:0000256" key="8">
    <source>
        <dbReference type="ARBA" id="ARBA00022679"/>
    </source>
</evidence>
<keyword evidence="10" id="KW-0863">Zinc-finger</keyword>
<dbReference type="GO" id="GO:0005737">
    <property type="term" value="C:cytoplasm"/>
    <property type="evidence" value="ECO:0007669"/>
    <property type="project" value="UniProtKB-SubCell"/>
</dbReference>
<keyword evidence="11" id="KW-0833">Ubl conjugation pathway</keyword>
<keyword evidence="14" id="KW-0539">Nucleus</keyword>
<dbReference type="PROSITE" id="PS50188">
    <property type="entry name" value="B302_SPRY"/>
    <property type="match status" value="1"/>
</dbReference>
<dbReference type="SMART" id="SM00449">
    <property type="entry name" value="SPRY"/>
    <property type="match status" value="1"/>
</dbReference>
<comment type="subcellular location">
    <subcellularLocation>
        <location evidence="3">Cytoplasm</location>
    </subcellularLocation>
    <subcellularLocation>
        <location evidence="2">Nucleus</location>
    </subcellularLocation>
</comment>
<dbReference type="InterPro" id="IPR003877">
    <property type="entry name" value="SPRY_dom"/>
</dbReference>
<dbReference type="GO" id="GO:0005634">
    <property type="term" value="C:nucleus"/>
    <property type="evidence" value="ECO:0007669"/>
    <property type="project" value="UniProtKB-SubCell"/>
</dbReference>
<dbReference type="FunFam" id="2.60.120.920:FF:000045">
    <property type="entry name" value="E3 ubiquitin/ISG15 ligase TRIM25"/>
    <property type="match status" value="1"/>
</dbReference>